<dbReference type="Pfam" id="PF07690">
    <property type="entry name" value="MFS_1"/>
    <property type="match status" value="1"/>
</dbReference>
<evidence type="ECO:0000256" key="3">
    <source>
        <dbReference type="SAM" id="MobiDB-lite"/>
    </source>
</evidence>
<accession>A0A1R1X2S2</accession>
<dbReference type="SUPFAM" id="SSF103473">
    <property type="entry name" value="MFS general substrate transporter"/>
    <property type="match status" value="1"/>
</dbReference>
<feature type="transmembrane region" description="Helical" evidence="4">
    <location>
        <begin position="163"/>
        <end position="182"/>
    </location>
</feature>
<feature type="transmembrane region" description="Helical" evidence="4">
    <location>
        <begin position="327"/>
        <end position="345"/>
    </location>
</feature>
<protein>
    <submittedName>
        <fullName evidence="5">Putative transporter ESBP6</fullName>
    </submittedName>
</protein>
<feature type="transmembrane region" description="Helical" evidence="4">
    <location>
        <begin position="390"/>
        <end position="410"/>
    </location>
</feature>
<organism evidence="5 6">
    <name type="scientific">Smittium culicis</name>
    <dbReference type="NCBI Taxonomy" id="133412"/>
    <lineage>
        <taxon>Eukaryota</taxon>
        <taxon>Fungi</taxon>
        <taxon>Fungi incertae sedis</taxon>
        <taxon>Zoopagomycota</taxon>
        <taxon>Kickxellomycotina</taxon>
        <taxon>Harpellomycetes</taxon>
        <taxon>Harpellales</taxon>
        <taxon>Legeriomycetaceae</taxon>
        <taxon>Smittium</taxon>
    </lineage>
</organism>
<feature type="transmembrane region" description="Helical" evidence="4">
    <location>
        <begin position="131"/>
        <end position="151"/>
    </location>
</feature>
<reference evidence="5 6" key="1">
    <citation type="submission" date="2017-01" db="EMBL/GenBank/DDBJ databases">
        <authorList>
            <person name="Mah S.A."/>
            <person name="Swanson W.J."/>
            <person name="Moy G.W."/>
            <person name="Vacquier V.D."/>
        </authorList>
    </citation>
    <scope>NUCLEOTIDE SEQUENCE [LARGE SCALE GENOMIC DNA]</scope>
    <source>
        <strain evidence="5 6">GSMNP</strain>
    </source>
</reference>
<dbReference type="Proteomes" id="UP000187283">
    <property type="component" value="Unassembled WGS sequence"/>
</dbReference>
<feature type="transmembrane region" description="Helical" evidence="4">
    <location>
        <begin position="422"/>
        <end position="442"/>
    </location>
</feature>
<evidence type="ECO:0000256" key="2">
    <source>
        <dbReference type="ARBA" id="ARBA00006727"/>
    </source>
</evidence>
<comment type="subcellular location">
    <subcellularLocation>
        <location evidence="1">Membrane</location>
        <topology evidence="1">Multi-pass membrane protein</topology>
    </subcellularLocation>
</comment>
<evidence type="ECO:0000313" key="5">
    <source>
        <dbReference type="EMBL" id="OMJ08897.1"/>
    </source>
</evidence>
<evidence type="ECO:0000256" key="4">
    <source>
        <dbReference type="SAM" id="Phobius"/>
    </source>
</evidence>
<feature type="compositionally biased region" description="Polar residues" evidence="3">
    <location>
        <begin position="1"/>
        <end position="16"/>
    </location>
</feature>
<feature type="transmembrane region" description="Helical" evidence="4">
    <location>
        <begin position="220"/>
        <end position="240"/>
    </location>
</feature>
<feature type="transmembrane region" description="Helical" evidence="4">
    <location>
        <begin position="101"/>
        <end position="124"/>
    </location>
</feature>
<dbReference type="GO" id="GO:0022857">
    <property type="term" value="F:transmembrane transporter activity"/>
    <property type="evidence" value="ECO:0007669"/>
    <property type="project" value="InterPro"/>
</dbReference>
<keyword evidence="6" id="KW-1185">Reference proteome</keyword>
<gene>
    <name evidence="5" type="ORF">AYI70_g11245</name>
</gene>
<dbReference type="GO" id="GO:0016020">
    <property type="term" value="C:membrane"/>
    <property type="evidence" value="ECO:0007669"/>
    <property type="project" value="UniProtKB-SubCell"/>
</dbReference>
<feature type="transmembrane region" description="Helical" evidence="4">
    <location>
        <begin position="301"/>
        <end position="320"/>
    </location>
</feature>
<sequence length="452" mass="49524">MDTLNNSASNNKQGIYQDTKDLDTDGASKDLEIGGIIDKSAAPTIFMDETSYIPSPDKGYAWIIMLACTFNLMLAFGSFNAFGVFQTYYLQVLFPNESASYIAWISTIFGFTTYIGGLSASSLVRRLGLRYSSLLGTLICVIGLLSASFSTKVWHFMITQGLIFGYGSSIIINISLTVPALWFHEKRALVYGIVASGGGFGALILIPIVNKVIAASGIEWAFRALCFVYLFVTGIGGFLLKPRSTFTPSDIIIDFKLLKEPKTIALCLVGFFMQIGFNIPSLYFPTSLVLIGKTPLQATDYIMVFCTCTGISRAITGYLTRFFKPTIILFVGHVLSGVVMLAMWYTSDKFVVLILFYIIFGFVCIPYMTLGPLITSEYFVPENISQVNALCYLAMGLAVLISLPSVGVAFENLGHKTNFSAIIIIGSVAYFASALSVIYLHYTLKNTINAEK</sequence>
<dbReference type="AlphaFoldDB" id="A0A1R1X2S2"/>
<dbReference type="EMBL" id="LSSN01005652">
    <property type="protein sequence ID" value="OMJ08897.1"/>
    <property type="molecule type" value="Genomic_DNA"/>
</dbReference>
<comment type="caution">
    <text evidence="5">The sequence shown here is derived from an EMBL/GenBank/DDBJ whole genome shotgun (WGS) entry which is preliminary data.</text>
</comment>
<dbReference type="InterPro" id="IPR011701">
    <property type="entry name" value="MFS"/>
</dbReference>
<comment type="similarity">
    <text evidence="2">Belongs to the major facilitator superfamily. Monocarboxylate porter (TC 2.A.1.13) family.</text>
</comment>
<evidence type="ECO:0000256" key="1">
    <source>
        <dbReference type="ARBA" id="ARBA00004141"/>
    </source>
</evidence>
<feature type="transmembrane region" description="Helical" evidence="4">
    <location>
        <begin position="189"/>
        <end position="208"/>
    </location>
</feature>
<feature type="transmembrane region" description="Helical" evidence="4">
    <location>
        <begin position="261"/>
        <end position="281"/>
    </location>
</feature>
<dbReference type="InterPro" id="IPR036259">
    <property type="entry name" value="MFS_trans_sf"/>
</dbReference>
<name>A0A1R1X2S2_9FUNG</name>
<keyword evidence="4" id="KW-0812">Transmembrane</keyword>
<dbReference type="Gene3D" id="1.20.1250.20">
    <property type="entry name" value="MFS general substrate transporter like domains"/>
    <property type="match status" value="1"/>
</dbReference>
<keyword evidence="4" id="KW-1133">Transmembrane helix</keyword>
<keyword evidence="4" id="KW-0472">Membrane</keyword>
<feature type="transmembrane region" description="Helical" evidence="4">
    <location>
        <begin position="60"/>
        <end position="81"/>
    </location>
</feature>
<feature type="transmembrane region" description="Helical" evidence="4">
    <location>
        <begin position="351"/>
        <end position="370"/>
    </location>
</feature>
<evidence type="ECO:0000313" key="6">
    <source>
        <dbReference type="Proteomes" id="UP000187283"/>
    </source>
</evidence>
<dbReference type="PANTHER" id="PTHR11360:SF284">
    <property type="entry name" value="EG:103B4.3 PROTEIN-RELATED"/>
    <property type="match status" value="1"/>
</dbReference>
<proteinExistence type="inferred from homology"/>
<dbReference type="InterPro" id="IPR050327">
    <property type="entry name" value="Proton-linked_MCT"/>
</dbReference>
<dbReference type="PANTHER" id="PTHR11360">
    <property type="entry name" value="MONOCARBOXYLATE TRANSPORTER"/>
    <property type="match status" value="1"/>
</dbReference>
<feature type="region of interest" description="Disordered" evidence="3">
    <location>
        <begin position="1"/>
        <end position="21"/>
    </location>
</feature>
<dbReference type="OrthoDB" id="6499973at2759"/>